<protein>
    <submittedName>
        <fullName evidence="1">Uncharacterized protein</fullName>
    </submittedName>
</protein>
<reference evidence="1 2" key="1">
    <citation type="submission" date="2019-03" db="EMBL/GenBank/DDBJ databases">
        <title>Genomic Encyclopedia of Type Strains, Phase IV (KMG-IV): sequencing the most valuable type-strain genomes for metagenomic binning, comparative biology and taxonomic classification.</title>
        <authorList>
            <person name="Goeker M."/>
        </authorList>
    </citation>
    <scope>NUCLEOTIDE SEQUENCE [LARGE SCALE GENOMIC DNA]</scope>
    <source>
        <strain evidence="1 2">DSM 45934</strain>
    </source>
</reference>
<comment type="caution">
    <text evidence="1">The sequence shown here is derived from an EMBL/GenBank/DDBJ whole genome shotgun (WGS) entry which is preliminary data.</text>
</comment>
<dbReference type="AlphaFoldDB" id="A0A4V2S3V2"/>
<proteinExistence type="predicted"/>
<dbReference type="Proteomes" id="UP000295680">
    <property type="component" value="Unassembled WGS sequence"/>
</dbReference>
<keyword evidence="2" id="KW-1185">Reference proteome</keyword>
<dbReference type="EMBL" id="SLWS01000020">
    <property type="protein sequence ID" value="TCO45850.1"/>
    <property type="molecule type" value="Genomic_DNA"/>
</dbReference>
<organism evidence="1 2">
    <name type="scientific">Actinocrispum wychmicini</name>
    <dbReference type="NCBI Taxonomy" id="1213861"/>
    <lineage>
        <taxon>Bacteria</taxon>
        <taxon>Bacillati</taxon>
        <taxon>Actinomycetota</taxon>
        <taxon>Actinomycetes</taxon>
        <taxon>Pseudonocardiales</taxon>
        <taxon>Pseudonocardiaceae</taxon>
        <taxon>Actinocrispum</taxon>
    </lineage>
</organism>
<gene>
    <name evidence="1" type="ORF">EV192_12036</name>
</gene>
<accession>A0A4V2S3V2</accession>
<evidence type="ECO:0000313" key="1">
    <source>
        <dbReference type="EMBL" id="TCO45850.1"/>
    </source>
</evidence>
<evidence type="ECO:0000313" key="2">
    <source>
        <dbReference type="Proteomes" id="UP000295680"/>
    </source>
</evidence>
<name>A0A4V2S3V2_9PSEU</name>
<sequence length="529" mass="57007">MSLFHQGNASVARADKSSATRAIIVTGDDKQAAFWRSRLGETSENRPGETFPRVLAERGSKGNFLGTLQAYDQVFAGRELVSSGLTRLEQIVMLVGAGTRLSPFTQALGNMKSAFPLPDADSSPAGLSVGEAAIRSTAPWIQCLRQGGFEGLIVRWGDEVLIPSSELVAAPDQYADVDAVRFAWRTDPTISLANQKEWLLVDSRTGFVIRDLPRQPMSSLLRELSASAYSDTATYVNLGSLAASHRLLRAACESFQGELNDSSSAVNWDPYFWMALQCADIDSWEAIGRAEARFGGTGFASLGSAVPRFFSAVQSMKRRLQQELGRELRVAVMDFGEPYWLDAGNHLSLRNTFGDVFAPNEQGRVVRAFLGLPESLSEGESFVRDSKIAPGVRVHGSVIIGSEIRDPGSSIEGAIVIGSRLGRLRVNSGGVVLCSVSDDLEVQGPHGIAFRIFGKSKVAGTESAATLLMGNRSTTMTYDDKLGTIGDGTYSEAVLGNSMSFRDASQAMGLVDPLLLDRLWSTARSVSQT</sequence>